<evidence type="ECO:0000256" key="1">
    <source>
        <dbReference type="SAM" id="MobiDB-lite"/>
    </source>
</evidence>
<keyword evidence="3" id="KW-1185">Reference proteome</keyword>
<dbReference type="KEGG" id="plal:FXN65_13710"/>
<feature type="region of interest" description="Disordered" evidence="1">
    <location>
        <begin position="88"/>
        <end position="116"/>
    </location>
</feature>
<accession>A0A5J6QJY6</accession>
<name>A0A5J6QJY6_9GAMM</name>
<reference evidence="2 3" key="1">
    <citation type="submission" date="2019-08" db="EMBL/GenBank/DDBJ databases">
        <title>Whole-genome Sequencing of e-waste polymer degrading bacterium Pseudomonas sp. strain PE08.</title>
        <authorList>
            <person name="Kirdat K."/>
            <person name="Debbarma P."/>
            <person name="Narawade N."/>
            <person name="Suyal D."/>
            <person name="Thorat V."/>
            <person name="Shouche Y."/>
            <person name="Goel R."/>
            <person name="Yadav A."/>
        </authorList>
    </citation>
    <scope>NUCLEOTIDE SEQUENCE [LARGE SCALE GENOMIC DNA]</scope>
    <source>
        <strain evidence="2 3">PE08</strain>
    </source>
</reference>
<gene>
    <name evidence="2" type="ORF">FXN65_13710</name>
</gene>
<sequence length="132" mass="14464">MHLEADCISGNPVLAEGRGAPRLRMACQTVLLAAVLGQPGLWQGSLTGTCCGQADRAQSSPGVRDISRNYVEGDIWSGGSREVRNLVRRPSERREDRNEIWRGDLPHAPEPGRSLPVPHNRLMAFIASLTRL</sequence>
<dbReference type="Proteomes" id="UP000327179">
    <property type="component" value="Chromosome"/>
</dbReference>
<dbReference type="RefSeq" id="WP_151133720.1">
    <property type="nucleotide sequence ID" value="NZ_CP043311.1"/>
</dbReference>
<protein>
    <submittedName>
        <fullName evidence="2">Uncharacterized protein</fullName>
    </submittedName>
</protein>
<dbReference type="EMBL" id="CP043311">
    <property type="protein sequence ID" value="QEY63068.1"/>
    <property type="molecule type" value="Genomic_DNA"/>
</dbReference>
<dbReference type="AlphaFoldDB" id="A0A5J6QJY6"/>
<proteinExistence type="predicted"/>
<evidence type="ECO:0000313" key="3">
    <source>
        <dbReference type="Proteomes" id="UP000327179"/>
    </source>
</evidence>
<evidence type="ECO:0000313" key="2">
    <source>
        <dbReference type="EMBL" id="QEY63068.1"/>
    </source>
</evidence>
<feature type="compositionally biased region" description="Basic and acidic residues" evidence="1">
    <location>
        <begin position="88"/>
        <end position="107"/>
    </location>
</feature>
<organism evidence="2 3">
    <name type="scientific">Metapseudomonas lalkuanensis</name>
    <dbReference type="NCBI Taxonomy" id="2604832"/>
    <lineage>
        <taxon>Bacteria</taxon>
        <taxon>Pseudomonadati</taxon>
        <taxon>Pseudomonadota</taxon>
        <taxon>Gammaproteobacteria</taxon>
        <taxon>Pseudomonadales</taxon>
        <taxon>Pseudomonadaceae</taxon>
        <taxon>Metapseudomonas</taxon>
    </lineage>
</organism>